<proteinExistence type="predicted"/>
<dbReference type="OrthoDB" id="4508657at2759"/>
<keyword evidence="2" id="KW-1185">Reference proteome</keyword>
<evidence type="ECO:0000313" key="1">
    <source>
        <dbReference type="EMBL" id="OQE13456.1"/>
    </source>
</evidence>
<sequence length="148" mass="16006">KNDHLAVANWRIRAHHLANLRPISPANWRAPTNWSISSRQLANLSQESPIASASRRCGHVRSANWRIGGARQQGYLTAYTTRLVTSVVCRGSIPARGDIAIRQPAPEGFSPGAVASLLSHNPADGSVAALPGQTAAKTNYLNQRFLSY</sequence>
<comment type="caution">
    <text evidence="1">The sequence shown here is derived from an EMBL/GenBank/DDBJ whole genome shotgun (WGS) entry which is preliminary data.</text>
</comment>
<accession>A0A1V6SHP5</accession>
<name>A0A1V6SHP5_9EURO</name>
<dbReference type="AlphaFoldDB" id="A0A1V6SHP5"/>
<gene>
    <name evidence="1" type="ORF">PENSTE_c060G10437</name>
</gene>
<feature type="non-terminal residue" evidence="1">
    <location>
        <position position="148"/>
    </location>
</feature>
<feature type="non-terminal residue" evidence="1">
    <location>
        <position position="1"/>
    </location>
</feature>
<dbReference type="EMBL" id="MLKD01000060">
    <property type="protein sequence ID" value="OQE13456.1"/>
    <property type="molecule type" value="Genomic_DNA"/>
</dbReference>
<reference evidence="2" key="1">
    <citation type="journal article" date="2017" name="Nat. Microbiol.">
        <title>Global analysis of biosynthetic gene clusters reveals vast potential of secondary metabolite production in Penicillium species.</title>
        <authorList>
            <person name="Nielsen J.C."/>
            <person name="Grijseels S."/>
            <person name="Prigent S."/>
            <person name="Ji B."/>
            <person name="Dainat J."/>
            <person name="Nielsen K.F."/>
            <person name="Frisvad J.C."/>
            <person name="Workman M."/>
            <person name="Nielsen J."/>
        </authorList>
    </citation>
    <scope>NUCLEOTIDE SEQUENCE [LARGE SCALE GENOMIC DNA]</scope>
    <source>
        <strain evidence="2">IBT 24891</strain>
    </source>
</reference>
<dbReference type="Proteomes" id="UP000191285">
    <property type="component" value="Unassembled WGS sequence"/>
</dbReference>
<dbReference type="STRING" id="303698.A0A1V6SHP5"/>
<organism evidence="1 2">
    <name type="scientific">Penicillium steckii</name>
    <dbReference type="NCBI Taxonomy" id="303698"/>
    <lineage>
        <taxon>Eukaryota</taxon>
        <taxon>Fungi</taxon>
        <taxon>Dikarya</taxon>
        <taxon>Ascomycota</taxon>
        <taxon>Pezizomycotina</taxon>
        <taxon>Eurotiomycetes</taxon>
        <taxon>Eurotiomycetidae</taxon>
        <taxon>Eurotiales</taxon>
        <taxon>Aspergillaceae</taxon>
        <taxon>Penicillium</taxon>
    </lineage>
</organism>
<protein>
    <submittedName>
        <fullName evidence="1">Uncharacterized protein</fullName>
    </submittedName>
</protein>
<evidence type="ECO:0000313" key="2">
    <source>
        <dbReference type="Proteomes" id="UP000191285"/>
    </source>
</evidence>